<keyword evidence="2" id="KW-1185">Reference proteome</keyword>
<sequence>MELDKLSKLEQPTLPSAYIRSLVKQLTTSGTKGSMNAKGQSFVVNGGVSHGHNSKHGKVADARRAQQSMQPQQHKKQVRRRLHTSRPYQERLLNMAEARREIVTALKFHRAAMKEAGEQKQQQHQTQEQQRRPSVSLQPSQCLTFDRDGKFKSRRNPRIYPACTSNFSGYTDGLSYSCLSQPPPSVPNSYTWPAASPIIPPHLMTENPNFILPNQTLGLNLNFQGFNNLDATFLFNNSSSSSNSSATSSSPEELPSLGISQGEGLYSMGDTVESNAATQVNGGLHTAVDDEGMAEIRSLGEQYQMEWNDTMNLVKSACWFKFLKNIEHRAPEDKNEYDTNHNFDQLLEFPAWLNANESCLEQCSVDYFQDSSLPRSLLIFSQTRVAGRALQPYVPSNGIELYPLKAIFSVS</sequence>
<feature type="compositionally biased region" description="Polar residues" evidence="1">
    <location>
        <begin position="132"/>
        <end position="141"/>
    </location>
</feature>
<organism evidence="2 3">
    <name type="scientific">Vigna radiata var. radiata</name>
    <name type="common">Mung bean</name>
    <name type="synonym">Phaseolus aureus</name>
    <dbReference type="NCBI Taxonomy" id="3916"/>
    <lineage>
        <taxon>Eukaryota</taxon>
        <taxon>Viridiplantae</taxon>
        <taxon>Streptophyta</taxon>
        <taxon>Embryophyta</taxon>
        <taxon>Tracheophyta</taxon>
        <taxon>Spermatophyta</taxon>
        <taxon>Magnoliopsida</taxon>
        <taxon>eudicotyledons</taxon>
        <taxon>Gunneridae</taxon>
        <taxon>Pentapetalae</taxon>
        <taxon>rosids</taxon>
        <taxon>fabids</taxon>
        <taxon>Fabales</taxon>
        <taxon>Fabaceae</taxon>
        <taxon>Papilionoideae</taxon>
        <taxon>50 kb inversion clade</taxon>
        <taxon>NPAAA clade</taxon>
        <taxon>indigoferoid/millettioid clade</taxon>
        <taxon>Phaseoleae</taxon>
        <taxon>Vigna</taxon>
    </lineage>
</organism>
<evidence type="ECO:0000256" key="1">
    <source>
        <dbReference type="SAM" id="MobiDB-lite"/>
    </source>
</evidence>
<feature type="compositionally biased region" description="Low complexity" evidence="1">
    <location>
        <begin position="240"/>
        <end position="256"/>
    </location>
</feature>
<dbReference type="OrthoDB" id="692030at2759"/>
<dbReference type="GeneID" id="106762677"/>
<dbReference type="RefSeq" id="XP_014502191.1">
    <property type="nucleotide sequence ID" value="XM_014646705.2"/>
</dbReference>
<evidence type="ECO:0000313" key="3">
    <source>
        <dbReference type="RefSeq" id="XP_014502191.1"/>
    </source>
</evidence>
<feature type="region of interest" description="Disordered" evidence="1">
    <location>
        <begin position="240"/>
        <end position="260"/>
    </location>
</feature>
<reference evidence="3" key="2">
    <citation type="submission" date="2025-08" db="UniProtKB">
        <authorList>
            <consortium name="RefSeq"/>
        </authorList>
    </citation>
    <scope>IDENTIFICATION</scope>
    <source>
        <tissue evidence="3">Leaf</tissue>
    </source>
</reference>
<dbReference type="KEGG" id="vra:106762677"/>
<feature type="compositionally biased region" description="Basic residues" evidence="1">
    <location>
        <begin position="73"/>
        <end position="82"/>
    </location>
</feature>
<reference evidence="2" key="1">
    <citation type="journal article" date="2014" name="Nat. Commun.">
        <title>Genome sequence of mungbean and insights into evolution within Vigna species.</title>
        <authorList>
            <person name="Kang Y.J."/>
            <person name="Kim S.K."/>
            <person name="Kim M.Y."/>
            <person name="Lestari P."/>
            <person name="Kim K.H."/>
            <person name="Ha B.K."/>
            <person name="Jun T.H."/>
            <person name="Hwang W.J."/>
            <person name="Lee T."/>
            <person name="Lee J."/>
            <person name="Shim S."/>
            <person name="Yoon M.Y."/>
            <person name="Jang Y.E."/>
            <person name="Han K.S."/>
            <person name="Taeprayoon P."/>
            <person name="Yoon N."/>
            <person name="Somta P."/>
            <person name="Tanya P."/>
            <person name="Kim K.S."/>
            <person name="Gwag J.G."/>
            <person name="Moon J.K."/>
            <person name="Lee Y.H."/>
            <person name="Park B.S."/>
            <person name="Bombarely A."/>
            <person name="Doyle J.J."/>
            <person name="Jackson S.A."/>
            <person name="Schafleitner R."/>
            <person name="Srinives P."/>
            <person name="Varshney R.K."/>
            <person name="Lee S.H."/>
        </authorList>
    </citation>
    <scope>NUCLEOTIDE SEQUENCE [LARGE SCALE GENOMIC DNA]</scope>
    <source>
        <strain evidence="2">cv. VC1973A</strain>
    </source>
</reference>
<feature type="region of interest" description="Disordered" evidence="1">
    <location>
        <begin position="113"/>
        <end position="141"/>
    </location>
</feature>
<proteinExistence type="predicted"/>
<name>A0A1S3U857_VIGRR</name>
<gene>
    <name evidence="3" type="primary">LOC106762677</name>
</gene>
<dbReference type="PANTHER" id="PTHR37256">
    <property type="entry name" value="E1A-BINDING PROTEIN P400-LIKE"/>
    <property type="match status" value="1"/>
</dbReference>
<protein>
    <submittedName>
        <fullName evidence="3">Uncharacterized protein LOC106762677 isoform X1</fullName>
    </submittedName>
</protein>
<dbReference type="Proteomes" id="UP000087766">
    <property type="component" value="Chromosome 5"/>
</dbReference>
<evidence type="ECO:0000313" key="2">
    <source>
        <dbReference type="Proteomes" id="UP000087766"/>
    </source>
</evidence>
<dbReference type="AlphaFoldDB" id="A0A1S3U857"/>
<feature type="compositionally biased region" description="Low complexity" evidence="1">
    <location>
        <begin position="119"/>
        <end position="128"/>
    </location>
</feature>
<feature type="region of interest" description="Disordered" evidence="1">
    <location>
        <begin position="49"/>
        <end position="82"/>
    </location>
</feature>
<dbReference type="PANTHER" id="PTHR37256:SF1">
    <property type="entry name" value="MYB-LIKE PROTEIN A"/>
    <property type="match status" value="1"/>
</dbReference>
<accession>A0A1S3U857</accession>